<feature type="non-terminal residue" evidence="4">
    <location>
        <position position="236"/>
    </location>
</feature>
<protein>
    <recommendedName>
        <fullName evidence="3">Threonine/serine exporter-like N-terminal domain-containing protein</fullName>
    </recommendedName>
</protein>
<feature type="transmembrane region" description="Helical" evidence="2">
    <location>
        <begin position="140"/>
        <end position="160"/>
    </location>
</feature>
<feature type="non-terminal residue" evidence="4">
    <location>
        <position position="1"/>
    </location>
</feature>
<keyword evidence="2" id="KW-1133">Transmembrane helix</keyword>
<reference evidence="4" key="2">
    <citation type="submission" date="2023-02" db="EMBL/GenBank/DDBJ databases">
        <authorList>
            <consortium name="DOE Joint Genome Institute"/>
            <person name="Mondo S.J."/>
            <person name="Chang Y."/>
            <person name="Wang Y."/>
            <person name="Ahrendt S."/>
            <person name="Andreopoulos W."/>
            <person name="Barry K."/>
            <person name="Beard J."/>
            <person name="Benny G.L."/>
            <person name="Blankenship S."/>
            <person name="Bonito G."/>
            <person name="Cuomo C."/>
            <person name="Desiro A."/>
            <person name="Gervers K.A."/>
            <person name="Hundley H."/>
            <person name="Kuo A."/>
            <person name="LaButti K."/>
            <person name="Lang B.F."/>
            <person name="Lipzen A."/>
            <person name="O'Donnell K."/>
            <person name="Pangilinan J."/>
            <person name="Reynolds N."/>
            <person name="Sandor L."/>
            <person name="Smith M.W."/>
            <person name="Tsang A."/>
            <person name="Grigoriev I.V."/>
            <person name="Stajich J.E."/>
            <person name="Spatafora J.W."/>
        </authorList>
    </citation>
    <scope>NUCLEOTIDE SEQUENCE</scope>
    <source>
        <strain evidence="4">RSA 2281</strain>
    </source>
</reference>
<dbReference type="GO" id="GO:0022857">
    <property type="term" value="F:transmembrane transporter activity"/>
    <property type="evidence" value="ECO:0007669"/>
    <property type="project" value="InterPro"/>
</dbReference>
<evidence type="ECO:0000313" key="4">
    <source>
        <dbReference type="EMBL" id="KAI9263397.1"/>
    </source>
</evidence>
<dbReference type="PANTHER" id="PTHR31082:SF4">
    <property type="entry name" value="PHEROMONE-REGULATED MEMBRANE PROTEIN 10"/>
    <property type="match status" value="1"/>
</dbReference>
<comment type="similarity">
    <text evidence="1">Belongs to the ThrE exporter (TC 2.A.79) family.</text>
</comment>
<name>A0AAD5PFS5_9FUNG</name>
<gene>
    <name evidence="4" type="ORF">BDA99DRAFT_419244</name>
</gene>
<evidence type="ECO:0000256" key="2">
    <source>
        <dbReference type="SAM" id="Phobius"/>
    </source>
</evidence>
<dbReference type="InterPro" id="IPR010619">
    <property type="entry name" value="ThrE-like_N"/>
</dbReference>
<feature type="transmembrane region" description="Helical" evidence="2">
    <location>
        <begin position="167"/>
        <end position="183"/>
    </location>
</feature>
<feature type="domain" description="Threonine/serine exporter-like N-terminal" evidence="3">
    <location>
        <begin position="19"/>
        <end position="236"/>
    </location>
</feature>
<dbReference type="AlphaFoldDB" id="A0AAD5PFS5"/>
<accession>A0AAD5PFS5</accession>
<sequence>TLNNNSSSPEELFQTKKSILLTLGRCLLQYGSPCHRVEDTLRHTAKMLMIDATFSIVPDLVLVSMTKPTTHIDDDQQQQHAYQHQKYESETLIIKSAQSFDTGKLVRMTKTMNALHKGDLSLDGCLASLQEIMEAPATCGPFAICFSFAAIGFSASLCMFEGSWFDAALAALLGLVVALLFLISMTFPVYGPVFEISACILVGIFDRILHDYVCFSKVAVSSILILLPGYGMTMAV</sequence>
<dbReference type="PANTHER" id="PTHR31082">
    <property type="entry name" value="PHEROMONE-REGULATED MEMBRANE PROTEIN 10"/>
    <property type="match status" value="1"/>
</dbReference>
<evidence type="ECO:0000313" key="5">
    <source>
        <dbReference type="Proteomes" id="UP001209540"/>
    </source>
</evidence>
<keyword evidence="5" id="KW-1185">Reference proteome</keyword>
<evidence type="ECO:0000256" key="1">
    <source>
        <dbReference type="ARBA" id="ARBA00034125"/>
    </source>
</evidence>
<organism evidence="4 5">
    <name type="scientific">Phascolomyces articulosus</name>
    <dbReference type="NCBI Taxonomy" id="60185"/>
    <lineage>
        <taxon>Eukaryota</taxon>
        <taxon>Fungi</taxon>
        <taxon>Fungi incertae sedis</taxon>
        <taxon>Mucoromycota</taxon>
        <taxon>Mucoromycotina</taxon>
        <taxon>Mucoromycetes</taxon>
        <taxon>Mucorales</taxon>
        <taxon>Lichtheimiaceae</taxon>
        <taxon>Phascolomyces</taxon>
    </lineage>
</organism>
<comment type="caution">
    <text evidence="4">The sequence shown here is derived from an EMBL/GenBank/DDBJ whole genome shotgun (WGS) entry which is preliminary data.</text>
</comment>
<keyword evidence="2" id="KW-0472">Membrane</keyword>
<dbReference type="InterPro" id="IPR051361">
    <property type="entry name" value="ThrE/Ser_Exporter"/>
</dbReference>
<dbReference type="EMBL" id="JAIXMP010000013">
    <property type="protein sequence ID" value="KAI9263397.1"/>
    <property type="molecule type" value="Genomic_DNA"/>
</dbReference>
<feature type="transmembrane region" description="Helical" evidence="2">
    <location>
        <begin position="212"/>
        <end position="231"/>
    </location>
</feature>
<dbReference type="Proteomes" id="UP001209540">
    <property type="component" value="Unassembled WGS sequence"/>
</dbReference>
<keyword evidence="2" id="KW-0812">Transmembrane</keyword>
<evidence type="ECO:0000259" key="3">
    <source>
        <dbReference type="Pfam" id="PF06738"/>
    </source>
</evidence>
<reference evidence="4" key="1">
    <citation type="journal article" date="2022" name="IScience">
        <title>Evolution of zygomycete secretomes and the origins of terrestrial fungal ecologies.</title>
        <authorList>
            <person name="Chang Y."/>
            <person name="Wang Y."/>
            <person name="Mondo S."/>
            <person name="Ahrendt S."/>
            <person name="Andreopoulos W."/>
            <person name="Barry K."/>
            <person name="Beard J."/>
            <person name="Benny G.L."/>
            <person name="Blankenship S."/>
            <person name="Bonito G."/>
            <person name="Cuomo C."/>
            <person name="Desiro A."/>
            <person name="Gervers K.A."/>
            <person name="Hundley H."/>
            <person name="Kuo A."/>
            <person name="LaButti K."/>
            <person name="Lang B.F."/>
            <person name="Lipzen A."/>
            <person name="O'Donnell K."/>
            <person name="Pangilinan J."/>
            <person name="Reynolds N."/>
            <person name="Sandor L."/>
            <person name="Smith M.E."/>
            <person name="Tsang A."/>
            <person name="Grigoriev I.V."/>
            <person name="Stajich J.E."/>
            <person name="Spatafora J.W."/>
        </authorList>
    </citation>
    <scope>NUCLEOTIDE SEQUENCE</scope>
    <source>
        <strain evidence="4">RSA 2281</strain>
    </source>
</reference>
<proteinExistence type="inferred from homology"/>
<dbReference type="Pfam" id="PF06738">
    <property type="entry name" value="ThrE"/>
    <property type="match status" value="1"/>
</dbReference>